<keyword evidence="3" id="KW-1185">Reference proteome</keyword>
<feature type="transmembrane region" description="Helical" evidence="1">
    <location>
        <begin position="6"/>
        <end position="32"/>
    </location>
</feature>
<name>A0ABS7Q0L2_9ACTN</name>
<keyword evidence="1" id="KW-0812">Transmembrane</keyword>
<dbReference type="RefSeq" id="WP_222960307.1">
    <property type="nucleotide sequence ID" value="NZ_JAINZZ010000002.1"/>
</dbReference>
<gene>
    <name evidence="2" type="ORF">K7862_03295</name>
</gene>
<keyword evidence="1" id="KW-1133">Transmembrane helix</keyword>
<accession>A0ABS7Q0L2</accession>
<proteinExistence type="predicted"/>
<dbReference type="Proteomes" id="UP000778578">
    <property type="component" value="Unassembled WGS sequence"/>
</dbReference>
<protein>
    <submittedName>
        <fullName evidence="2">Uncharacterized protein</fullName>
    </submittedName>
</protein>
<evidence type="ECO:0000313" key="2">
    <source>
        <dbReference type="EMBL" id="MBY8876667.1"/>
    </source>
</evidence>
<evidence type="ECO:0000256" key="1">
    <source>
        <dbReference type="SAM" id="Phobius"/>
    </source>
</evidence>
<dbReference type="EMBL" id="JAINZZ010000002">
    <property type="protein sequence ID" value="MBY8876667.1"/>
    <property type="molecule type" value="Genomic_DNA"/>
</dbReference>
<sequence>MDATVAAGWIGGLAGLGGAIVGAGGAIVAGWIQQAKQAEVARAERLESRGYTAAQRALSELLAAREVLAAYTREPGSAPNPYRPARDAVRRAEAEVLVIPNGRELRHRMREIFSVYRADRWPESSTRNDRTKWRTRVIVEGITVLSCYLRGDALPGPSDGYVRTTSLMVPEEPA</sequence>
<reference evidence="2 3" key="1">
    <citation type="submission" date="2021-08" db="EMBL/GenBank/DDBJ databases">
        <title>WGS of actinomycetes from Thailand.</title>
        <authorList>
            <person name="Thawai C."/>
        </authorList>
    </citation>
    <scope>NUCLEOTIDE SEQUENCE [LARGE SCALE GENOMIC DNA]</scope>
    <source>
        <strain evidence="2 3">PLK6-54</strain>
    </source>
</reference>
<evidence type="ECO:0000313" key="3">
    <source>
        <dbReference type="Proteomes" id="UP000778578"/>
    </source>
</evidence>
<comment type="caution">
    <text evidence="2">The sequence shown here is derived from an EMBL/GenBank/DDBJ whole genome shotgun (WGS) entry which is preliminary data.</text>
</comment>
<organism evidence="2 3">
    <name type="scientific">Actinacidiphila acidipaludis</name>
    <dbReference type="NCBI Taxonomy" id="2873382"/>
    <lineage>
        <taxon>Bacteria</taxon>
        <taxon>Bacillati</taxon>
        <taxon>Actinomycetota</taxon>
        <taxon>Actinomycetes</taxon>
        <taxon>Kitasatosporales</taxon>
        <taxon>Streptomycetaceae</taxon>
        <taxon>Actinacidiphila</taxon>
    </lineage>
</organism>
<keyword evidence="1" id="KW-0472">Membrane</keyword>